<dbReference type="EMBL" id="MIGC01001876">
    <property type="protein sequence ID" value="PHJ22024.1"/>
    <property type="molecule type" value="Genomic_DNA"/>
</dbReference>
<feature type="non-terminal residue" evidence="2">
    <location>
        <position position="1"/>
    </location>
</feature>
<protein>
    <submittedName>
        <fullName evidence="2">Uncharacterized protein</fullName>
    </submittedName>
</protein>
<organism evidence="2 3">
    <name type="scientific">Cystoisospora suis</name>
    <dbReference type="NCBI Taxonomy" id="483139"/>
    <lineage>
        <taxon>Eukaryota</taxon>
        <taxon>Sar</taxon>
        <taxon>Alveolata</taxon>
        <taxon>Apicomplexa</taxon>
        <taxon>Conoidasida</taxon>
        <taxon>Coccidia</taxon>
        <taxon>Eucoccidiorida</taxon>
        <taxon>Eimeriorina</taxon>
        <taxon>Sarcocystidae</taxon>
        <taxon>Cystoisospora</taxon>
    </lineage>
</organism>
<dbReference type="VEuPathDB" id="ToxoDB:CSUI_004129"/>
<accession>A0A2C6L2E3</accession>
<feature type="region of interest" description="Disordered" evidence="1">
    <location>
        <begin position="1"/>
        <end position="21"/>
    </location>
</feature>
<gene>
    <name evidence="2" type="ORF">CSUI_004129</name>
</gene>
<comment type="caution">
    <text evidence="2">The sequence shown here is derived from an EMBL/GenBank/DDBJ whole genome shotgun (WGS) entry which is preliminary data.</text>
</comment>
<dbReference type="RefSeq" id="XP_067923701.1">
    <property type="nucleotide sequence ID" value="XM_068064324.1"/>
</dbReference>
<evidence type="ECO:0000313" key="3">
    <source>
        <dbReference type="Proteomes" id="UP000221165"/>
    </source>
</evidence>
<evidence type="ECO:0000313" key="2">
    <source>
        <dbReference type="EMBL" id="PHJ22024.1"/>
    </source>
</evidence>
<reference evidence="2 3" key="1">
    <citation type="journal article" date="2017" name="Int. J. Parasitol.">
        <title>The genome of the protozoan parasite Cystoisospora suis and a reverse vaccinology approach to identify vaccine candidates.</title>
        <authorList>
            <person name="Palmieri N."/>
            <person name="Shrestha A."/>
            <person name="Ruttkowski B."/>
            <person name="Beck T."/>
            <person name="Vogl C."/>
            <person name="Tomley F."/>
            <person name="Blake D.P."/>
            <person name="Joachim A."/>
        </authorList>
    </citation>
    <scope>NUCLEOTIDE SEQUENCE [LARGE SCALE GENOMIC DNA]</scope>
    <source>
        <strain evidence="2 3">Wien I</strain>
    </source>
</reference>
<evidence type="ECO:0000256" key="1">
    <source>
        <dbReference type="SAM" id="MobiDB-lite"/>
    </source>
</evidence>
<sequence length="122" mass="14454">PSQLYVQQQQQEEEHPTNQSKEALFSPLLSLPLPFPFPLLPFRFSSQLLIFFLRDRRYSFRERRPSNRVSIEDSFTGAFFRCKQLLLLLCRSKENLSLVYSFDYDVVTKEIEVKVLLSLLSF</sequence>
<dbReference type="Proteomes" id="UP000221165">
    <property type="component" value="Unassembled WGS sequence"/>
</dbReference>
<proteinExistence type="predicted"/>
<name>A0A2C6L2E3_9APIC</name>
<dbReference type="GeneID" id="94427535"/>
<keyword evidence="3" id="KW-1185">Reference proteome</keyword>
<dbReference type="AlphaFoldDB" id="A0A2C6L2E3"/>